<organism evidence="1 2">
    <name type="scientific">Capnocytophaga endodontalis</name>
    <dbReference type="NCBI Taxonomy" id="2708117"/>
    <lineage>
        <taxon>Bacteria</taxon>
        <taxon>Pseudomonadati</taxon>
        <taxon>Bacteroidota</taxon>
        <taxon>Flavobacteriia</taxon>
        <taxon>Flavobacteriales</taxon>
        <taxon>Flavobacteriaceae</taxon>
        <taxon>Capnocytophaga</taxon>
    </lineage>
</organism>
<evidence type="ECO:0000313" key="2">
    <source>
        <dbReference type="Proteomes" id="UP000197007"/>
    </source>
</evidence>
<dbReference type="Proteomes" id="UP000197007">
    <property type="component" value="Chromosome"/>
</dbReference>
<gene>
    <name evidence="1" type="ORF">CBG49_04135</name>
</gene>
<reference evidence="2" key="1">
    <citation type="submission" date="2017-06" db="EMBL/GenBank/DDBJ databases">
        <title>Complete genome sequence of Capnocytophaga sp. KCOM 1579 (=ChDC OS43) isolated from a human refractory periapical abscess lesion.</title>
        <authorList>
            <person name="Kook J.-K."/>
            <person name="Park S.-N."/>
            <person name="Lim Y.K."/>
            <person name="Roh H."/>
        </authorList>
    </citation>
    <scope>NUCLEOTIDE SEQUENCE [LARGE SCALE GENOMIC DNA]</scope>
    <source>
        <strain evidence="2">ChDC OS43</strain>
    </source>
</reference>
<accession>A0A1Z4BM34</accession>
<keyword evidence="2" id="KW-1185">Reference proteome</keyword>
<sequence>MNLINTQSYSNISNFQVLDNHIAFNDENNHLYINGYLLDEDNESYFFYDTYLCYHTKEGGTVFFNYINNTSFEIDVFFHKDTLFNNNFLTSKNFFKNEEGKWLSDLYLYQLNPFKEIKKYDYFIEGNFFREKDFILQIFLKRNVILKNMENDILWQYSLDKKGSMSVGLEIIKFLGIYKNNICFVLNNGLLVLDIYSGEEAHFISNGKILKGNAFQEDFKGFFGYDTILDISKGIIFNLNLYFYLEYDLNSNSNKNYFNSYRFKNEKNDSVLCLNNVGGYDDKYIYAFEGRDSNRFAVLDREKKEVIWSSELLQKGNEISYIIDMQISGNNIYILDSNDTLRIFERRV</sequence>
<dbReference type="RefSeq" id="WP_088593497.1">
    <property type="nucleotide sequence ID" value="NZ_CP022022.1"/>
</dbReference>
<evidence type="ECO:0000313" key="1">
    <source>
        <dbReference type="EMBL" id="ASF42333.1"/>
    </source>
</evidence>
<protein>
    <submittedName>
        <fullName evidence="1">Uncharacterized protein</fullName>
    </submittedName>
</protein>
<dbReference type="KEGG" id="capn:CBG49_04135"/>
<name>A0A1Z4BM34_9FLAO</name>
<dbReference type="EMBL" id="CP022022">
    <property type="protein sequence ID" value="ASF42333.1"/>
    <property type="molecule type" value="Genomic_DNA"/>
</dbReference>
<dbReference type="AlphaFoldDB" id="A0A1Z4BM34"/>
<proteinExistence type="predicted"/>